<dbReference type="PROSITE" id="PS50928">
    <property type="entry name" value="ABC_TM1"/>
    <property type="match status" value="1"/>
</dbReference>
<evidence type="ECO:0000256" key="2">
    <source>
        <dbReference type="ARBA" id="ARBA00022448"/>
    </source>
</evidence>
<name>U4KRK4_9MOLU</name>
<evidence type="ECO:0000256" key="1">
    <source>
        <dbReference type="ARBA" id="ARBA00004651"/>
    </source>
</evidence>
<dbReference type="Proteomes" id="UP000032737">
    <property type="component" value="Chromosome"/>
</dbReference>
<evidence type="ECO:0000256" key="6">
    <source>
        <dbReference type="ARBA" id="ARBA00023136"/>
    </source>
</evidence>
<evidence type="ECO:0000313" key="9">
    <source>
        <dbReference type="EMBL" id="CCV65823.1"/>
    </source>
</evidence>
<keyword evidence="3" id="KW-1003">Cell membrane</keyword>
<dbReference type="OrthoDB" id="9771544at2"/>
<evidence type="ECO:0000256" key="5">
    <source>
        <dbReference type="ARBA" id="ARBA00022989"/>
    </source>
</evidence>
<dbReference type="CDD" id="cd06261">
    <property type="entry name" value="TM_PBP2"/>
    <property type="match status" value="1"/>
</dbReference>
<dbReference type="RefSeq" id="WP_030004686.1">
    <property type="nucleotide sequence ID" value="NC_022549.1"/>
</dbReference>
<dbReference type="GO" id="GO:0055085">
    <property type="term" value="P:transmembrane transport"/>
    <property type="evidence" value="ECO:0007669"/>
    <property type="project" value="InterPro"/>
</dbReference>
<dbReference type="AlphaFoldDB" id="U4KRK4"/>
<dbReference type="GO" id="GO:0005886">
    <property type="term" value="C:plasma membrane"/>
    <property type="evidence" value="ECO:0007669"/>
    <property type="project" value="UniProtKB-SubCell"/>
</dbReference>
<evidence type="ECO:0000313" key="10">
    <source>
        <dbReference type="Proteomes" id="UP000032737"/>
    </source>
</evidence>
<reference evidence="9 10" key="1">
    <citation type="journal article" date="2013" name="J. Mol. Microbiol. Biotechnol.">
        <title>Analysis of the Complete Genomes of Acholeplasma brassicae , A. palmae and A. laidlawii and Their Comparison to the Obligate Parasites from ' Candidatus Phytoplasma'.</title>
        <authorList>
            <person name="Kube M."/>
            <person name="Siewert C."/>
            <person name="Migdoll A.M."/>
            <person name="Duduk B."/>
            <person name="Holz S."/>
            <person name="Rabus R."/>
            <person name="Seemuller E."/>
            <person name="Mitrovic J."/>
            <person name="Muller I."/>
            <person name="Buttner C."/>
            <person name="Reinhardt R."/>
        </authorList>
    </citation>
    <scope>NUCLEOTIDE SEQUENCE [LARGE SCALE GENOMIC DNA]</scope>
    <source>
        <strain evidence="10">0502</strain>
    </source>
</reference>
<feature type="transmembrane region" description="Helical" evidence="7">
    <location>
        <begin position="129"/>
        <end position="147"/>
    </location>
</feature>
<gene>
    <name evidence="9" type="ORF">BN85308020</name>
</gene>
<dbReference type="HOGENOM" id="CLU_016047_1_1_14"/>
<dbReference type="PANTHER" id="PTHR43744">
    <property type="entry name" value="ABC TRANSPORTER PERMEASE PROTEIN MG189-RELATED-RELATED"/>
    <property type="match status" value="1"/>
</dbReference>
<organism evidence="9 10">
    <name type="scientific">Acholeplasma brassicae</name>
    <dbReference type="NCBI Taxonomy" id="61635"/>
    <lineage>
        <taxon>Bacteria</taxon>
        <taxon>Bacillati</taxon>
        <taxon>Mycoplasmatota</taxon>
        <taxon>Mollicutes</taxon>
        <taxon>Acholeplasmatales</taxon>
        <taxon>Acholeplasmataceae</taxon>
        <taxon>Acholeplasma</taxon>
    </lineage>
</organism>
<sequence length="313" mass="35509">MELNKSLFSIQKKQKAKKVLFGMHTTDGLIYRFVLITLLISFSYIYLYPVLFMLVNSLKSVDDLLNPGVRWVPTTLEFNNYQTAFKVLDMPSIVFSSTWYVLKVSLITTISSALIGYGFAMYEFPFKKLFLFLMLATFILPPQVLMVSNMTVFRLLGIISSSKTMTLPALFGQGLNQSIFILIYYQFFKTIPQVLMESAEIDGASQLKIFFKIALPSAIPSIVIVFLFSFVWYWNETFMTALYVGGQVTLPLKLQAFVDSYSTLFQEGTIGARLNEAIKLAGTMLTVLPLLVLYFFAQKNFTESIDRTGITGE</sequence>
<protein>
    <submittedName>
        <fullName evidence="9">ABC transporter, permease protein</fullName>
    </submittedName>
</protein>
<dbReference type="PANTHER" id="PTHR43744:SF6">
    <property type="entry name" value="ABC TRANSPORTER PERMEASE PROTEIN YESQ-RELATED"/>
    <property type="match status" value="1"/>
</dbReference>
<feature type="transmembrane region" description="Helical" evidence="7">
    <location>
        <begin position="167"/>
        <end position="188"/>
    </location>
</feature>
<comment type="subcellular location">
    <subcellularLocation>
        <location evidence="1 7">Cell membrane</location>
        <topology evidence="1 7">Multi-pass membrane protein</topology>
    </subcellularLocation>
</comment>
<evidence type="ECO:0000259" key="8">
    <source>
        <dbReference type="PROSITE" id="PS50928"/>
    </source>
</evidence>
<dbReference type="STRING" id="61635.BN85308020"/>
<dbReference type="Pfam" id="PF00528">
    <property type="entry name" value="BPD_transp_1"/>
    <property type="match status" value="1"/>
</dbReference>
<dbReference type="Gene3D" id="1.10.3720.10">
    <property type="entry name" value="MetI-like"/>
    <property type="match status" value="1"/>
</dbReference>
<comment type="similarity">
    <text evidence="7">Belongs to the binding-protein-dependent transport system permease family.</text>
</comment>
<keyword evidence="10" id="KW-1185">Reference proteome</keyword>
<feature type="transmembrane region" description="Helical" evidence="7">
    <location>
        <begin position="277"/>
        <end position="297"/>
    </location>
</feature>
<evidence type="ECO:0000256" key="7">
    <source>
        <dbReference type="RuleBase" id="RU363032"/>
    </source>
</evidence>
<proteinExistence type="inferred from homology"/>
<dbReference type="InterPro" id="IPR035906">
    <property type="entry name" value="MetI-like_sf"/>
</dbReference>
<keyword evidence="4 7" id="KW-0812">Transmembrane</keyword>
<feature type="domain" description="ABC transmembrane type-1" evidence="8">
    <location>
        <begin position="98"/>
        <end position="297"/>
    </location>
</feature>
<accession>U4KRK4</accession>
<dbReference type="EMBL" id="FO681348">
    <property type="protein sequence ID" value="CCV65823.1"/>
    <property type="molecule type" value="Genomic_DNA"/>
</dbReference>
<feature type="transmembrane region" description="Helical" evidence="7">
    <location>
        <begin position="33"/>
        <end position="55"/>
    </location>
</feature>
<feature type="transmembrane region" description="Helical" evidence="7">
    <location>
        <begin position="100"/>
        <end position="122"/>
    </location>
</feature>
<keyword evidence="6 7" id="KW-0472">Membrane</keyword>
<dbReference type="InterPro" id="IPR000515">
    <property type="entry name" value="MetI-like"/>
</dbReference>
<keyword evidence="2 7" id="KW-0813">Transport</keyword>
<keyword evidence="5 7" id="KW-1133">Transmembrane helix</keyword>
<evidence type="ECO:0000256" key="4">
    <source>
        <dbReference type="ARBA" id="ARBA00022692"/>
    </source>
</evidence>
<dbReference type="KEGG" id="abra:BN85308020"/>
<evidence type="ECO:0000256" key="3">
    <source>
        <dbReference type="ARBA" id="ARBA00022475"/>
    </source>
</evidence>
<dbReference type="SUPFAM" id="SSF161098">
    <property type="entry name" value="MetI-like"/>
    <property type="match status" value="1"/>
</dbReference>
<feature type="transmembrane region" description="Helical" evidence="7">
    <location>
        <begin position="209"/>
        <end position="234"/>
    </location>
</feature>